<reference evidence="3 4" key="1">
    <citation type="submission" date="2015-07" db="EMBL/GenBank/DDBJ databases">
        <title>Genome sequencing project for genomic taxonomy and phylogenomics of Bacillus-like bacteria.</title>
        <authorList>
            <person name="Liu B."/>
            <person name="Wang J."/>
            <person name="Zhu Y."/>
            <person name="Liu G."/>
            <person name="Chen Q."/>
            <person name="Chen Z."/>
            <person name="Che J."/>
            <person name="Ge C."/>
            <person name="Shi H."/>
            <person name="Pan Z."/>
            <person name="Liu X."/>
        </authorList>
    </citation>
    <scope>NUCLEOTIDE SEQUENCE [LARGE SCALE GENOMIC DNA]</scope>
    <source>
        <strain evidence="3 4">DSM 54</strain>
    </source>
</reference>
<comment type="caution">
    <text evidence="3">The sequence shown here is derived from an EMBL/GenBank/DDBJ whole genome shotgun (WGS) entry which is preliminary data.</text>
</comment>
<evidence type="ECO:0000313" key="4">
    <source>
        <dbReference type="Proteomes" id="UP000037977"/>
    </source>
</evidence>
<dbReference type="GO" id="GO:0005576">
    <property type="term" value="C:extracellular region"/>
    <property type="evidence" value="ECO:0007669"/>
    <property type="project" value="InterPro"/>
</dbReference>
<sequence>MEQQGRIKGINPADTEPWLTPFMRENVEKNVGYITNIRDDYTKKIENIVLNGVNNGSSHKQIRQQLEEQIDMSRRRAEFVAVDQTGSLFGQMTAQRHQNMGVERFKWRTSKDERVRKSHKELEDKIFSYDDPPAVGLPGEDFRCRCIAIPVFDDEEEIESTTEQPVDEELTEEETRAINQYISSDSYKLNDKLRNGLPLDKQDVVLVNHLDTALQKMPKYEGDLSRSLYFYSNDELNNFMSSHMLGSIVMYNEFISTTKGDIYNFDGQVQLYILDSANGRNISHFNEGEQEILYERGSKFKVESIEEINGIYHILLEEYNE</sequence>
<evidence type="ECO:0000259" key="2">
    <source>
        <dbReference type="Pfam" id="PF04233"/>
    </source>
</evidence>
<protein>
    <recommendedName>
        <fullName evidence="5">Phage head morphogenesis domain-containing protein</fullName>
    </recommendedName>
</protein>
<accession>A0A0M9DJV7</accession>
<gene>
    <name evidence="3" type="ORF">ADM90_14280</name>
</gene>
<organism evidence="3 4">
    <name type="scientific">Lysinibacillus macroides</name>
    <dbReference type="NCBI Taxonomy" id="33935"/>
    <lineage>
        <taxon>Bacteria</taxon>
        <taxon>Bacillati</taxon>
        <taxon>Bacillota</taxon>
        <taxon>Bacilli</taxon>
        <taxon>Bacillales</taxon>
        <taxon>Bacillaceae</taxon>
        <taxon>Lysinibacillus</taxon>
    </lineage>
</organism>
<dbReference type="OrthoDB" id="9151105at2"/>
<dbReference type="STRING" id="33935.ADM90_14280"/>
<dbReference type="Pfam" id="PF04233">
    <property type="entry name" value="Phage_Mu_F"/>
    <property type="match status" value="1"/>
</dbReference>
<dbReference type="Gene3D" id="3.90.176.10">
    <property type="entry name" value="Toxin ADP-ribosyltransferase, Chain A, domain 1"/>
    <property type="match status" value="1"/>
</dbReference>
<dbReference type="PROSITE" id="PS51996">
    <property type="entry name" value="TR_MART"/>
    <property type="match status" value="1"/>
</dbReference>
<feature type="domain" description="ADP ribosyltransferase" evidence="1">
    <location>
        <begin position="162"/>
        <end position="316"/>
    </location>
</feature>
<evidence type="ECO:0000259" key="1">
    <source>
        <dbReference type="Pfam" id="PF03496"/>
    </source>
</evidence>
<dbReference type="EMBL" id="LGCI01000009">
    <property type="protein sequence ID" value="KOY81672.1"/>
    <property type="molecule type" value="Genomic_DNA"/>
</dbReference>
<feature type="domain" description="Phage head morphogenesis" evidence="2">
    <location>
        <begin position="43"/>
        <end position="148"/>
    </location>
</feature>
<keyword evidence="4" id="KW-1185">Reference proteome</keyword>
<dbReference type="PATRIC" id="fig|33935.3.peg.4873"/>
<proteinExistence type="predicted"/>
<dbReference type="Proteomes" id="UP000037977">
    <property type="component" value="Unassembled WGS sequence"/>
</dbReference>
<dbReference type="NCBIfam" id="TIGR01641">
    <property type="entry name" value="phageSPP1_gp7"/>
    <property type="match status" value="1"/>
</dbReference>
<dbReference type="Pfam" id="PF03496">
    <property type="entry name" value="ADPrib_exo_Tox"/>
    <property type="match status" value="1"/>
</dbReference>
<evidence type="ECO:0008006" key="5">
    <source>
        <dbReference type="Google" id="ProtNLM"/>
    </source>
</evidence>
<dbReference type="InterPro" id="IPR006528">
    <property type="entry name" value="Phage_head_morphogenesis_dom"/>
</dbReference>
<dbReference type="AlphaFoldDB" id="A0A0M9DJV7"/>
<dbReference type="SUPFAM" id="SSF56399">
    <property type="entry name" value="ADP-ribosylation"/>
    <property type="match status" value="1"/>
</dbReference>
<dbReference type="InterPro" id="IPR003540">
    <property type="entry name" value="ADP-ribosyltransferase"/>
</dbReference>
<evidence type="ECO:0000313" key="3">
    <source>
        <dbReference type="EMBL" id="KOY81672.1"/>
    </source>
</evidence>
<name>A0A0M9DJV7_9BACI</name>